<name>A0A0P7ZVZ2_9CYAN</name>
<gene>
    <name evidence="4" type="ORF">HLUCCA11_14575</name>
</gene>
<dbReference type="Proteomes" id="UP000050465">
    <property type="component" value="Unassembled WGS sequence"/>
</dbReference>
<reference evidence="4 5" key="1">
    <citation type="submission" date="2015-09" db="EMBL/GenBank/DDBJ databases">
        <title>Identification and resolution of microdiversity through metagenomic sequencing of parallel consortia.</title>
        <authorList>
            <person name="Nelson W.C."/>
            <person name="Romine M.F."/>
            <person name="Lindemann S.R."/>
        </authorList>
    </citation>
    <scope>NUCLEOTIDE SEQUENCE [LARGE SCALE GENOMIC DNA]</scope>
    <source>
        <strain evidence="4">Ana</strain>
    </source>
</reference>
<dbReference type="InterPro" id="IPR011989">
    <property type="entry name" value="ARM-like"/>
</dbReference>
<evidence type="ECO:0008006" key="6">
    <source>
        <dbReference type="Google" id="ProtNLM"/>
    </source>
</evidence>
<comment type="caution">
    <text evidence="4">The sequence shown here is derived from an EMBL/GenBank/DDBJ whole genome shotgun (WGS) entry which is preliminary data.</text>
</comment>
<dbReference type="Gene3D" id="1.25.10.10">
    <property type="entry name" value="Leucine-rich Repeat Variant"/>
    <property type="match status" value="1"/>
</dbReference>
<evidence type="ECO:0000256" key="3">
    <source>
        <dbReference type="SAM" id="SignalP"/>
    </source>
</evidence>
<sequence>MFTQSNFQRNFWRTAFAVSVSLPLSLTAMPTFAQESQSRVEDPLVTEAVLTYPAEPVAAEPVAAESVAEASIKEHDEAMLELMVALQADGMALEAIAPASLSDPSHSSDLSESLISNLSTSGSIVREQVLVEQIPVEQILVEQTSVEQRPIVKRPGASALAGLESVGLESVAFVEPTKTNLAGIGAAFSVQARSVPALTAALSSENILTQLYAADALWTLTGDRDLILPTLIAAAASEHSGNMSDNGSDKVRELAISALAQLGEQALPAIPLLHDLVNNQDSRTRQIAQEALMVVRSDNRPSAVLGIIARETRKRLLPTAIGFITGLF</sequence>
<protein>
    <recommendedName>
        <fullName evidence="6">HEAT repeat</fullName>
    </recommendedName>
</protein>
<proteinExistence type="predicted"/>
<dbReference type="AlphaFoldDB" id="A0A0P7ZVZ2"/>
<dbReference type="SUPFAM" id="SSF48371">
    <property type="entry name" value="ARM repeat"/>
    <property type="match status" value="1"/>
</dbReference>
<dbReference type="EMBL" id="LJZR01000019">
    <property type="protein sequence ID" value="KPQ34521.1"/>
    <property type="molecule type" value="Genomic_DNA"/>
</dbReference>
<accession>A0A0P7ZVZ2</accession>
<evidence type="ECO:0000256" key="1">
    <source>
        <dbReference type="ARBA" id="ARBA00022549"/>
    </source>
</evidence>
<evidence type="ECO:0000313" key="5">
    <source>
        <dbReference type="Proteomes" id="UP000050465"/>
    </source>
</evidence>
<keyword evidence="1" id="KW-0042">Antenna complex</keyword>
<feature type="chain" id="PRO_5006147505" description="HEAT repeat" evidence="3">
    <location>
        <begin position="34"/>
        <end position="328"/>
    </location>
</feature>
<organism evidence="4 5">
    <name type="scientific">Phormidesmis priestleyi Ana</name>
    <dbReference type="NCBI Taxonomy" id="1666911"/>
    <lineage>
        <taxon>Bacteria</taxon>
        <taxon>Bacillati</taxon>
        <taxon>Cyanobacteriota</taxon>
        <taxon>Cyanophyceae</taxon>
        <taxon>Leptolyngbyales</taxon>
        <taxon>Leptolyngbyaceae</taxon>
        <taxon>Phormidesmis</taxon>
    </lineage>
</organism>
<keyword evidence="3" id="KW-0732">Signal</keyword>
<evidence type="ECO:0000313" key="4">
    <source>
        <dbReference type="EMBL" id="KPQ34521.1"/>
    </source>
</evidence>
<dbReference type="InterPro" id="IPR016024">
    <property type="entry name" value="ARM-type_fold"/>
</dbReference>
<dbReference type="Pfam" id="PF13646">
    <property type="entry name" value="HEAT_2"/>
    <property type="match status" value="1"/>
</dbReference>
<feature type="signal peptide" evidence="3">
    <location>
        <begin position="1"/>
        <end position="33"/>
    </location>
</feature>
<keyword evidence="2" id="KW-0605">Phycobilisome</keyword>
<evidence type="ECO:0000256" key="2">
    <source>
        <dbReference type="ARBA" id="ARBA00022738"/>
    </source>
</evidence>
<dbReference type="GO" id="GO:0030089">
    <property type="term" value="C:phycobilisome"/>
    <property type="evidence" value="ECO:0007669"/>
    <property type="project" value="UniProtKB-KW"/>
</dbReference>